<dbReference type="EMBL" id="PIPT01000005">
    <property type="protein sequence ID" value="RUO47752.1"/>
    <property type="molecule type" value="Genomic_DNA"/>
</dbReference>
<accession>A0A432XGK7</accession>
<comment type="caution">
    <text evidence="1">The sequence shown here is derived from an EMBL/GenBank/DDBJ whole genome shotgun (WGS) entry which is preliminary data.</text>
</comment>
<proteinExistence type="predicted"/>
<dbReference type="Proteomes" id="UP000286678">
    <property type="component" value="Unassembled WGS sequence"/>
</dbReference>
<sequence length="263" mass="30232">MARIVTKPDTLNERNQDFEQQVLTVPVFLNSVPKCGTHLIRNIFRMFVPVNQQYHDTFIQIPVLRQHVGAFNPLQPKLSWGHLLFSDEACIALHKAQHIVVVRDPYDWVLARARFFLSDNFQGNLEHLKAGQINLEEILNMMIFGIHQKVPSLADIFDNNAAAWLGTGVKLVRYEELRDHVVNLDTDAAETYFRELLAPLNLREFPADWRERIRVGADREQSGTYRDNLSNTAFSIPNELPEQQRKLVDYAAPGLRALLGYDS</sequence>
<dbReference type="SUPFAM" id="SSF52540">
    <property type="entry name" value="P-loop containing nucleoside triphosphate hydrolases"/>
    <property type="match status" value="1"/>
</dbReference>
<evidence type="ECO:0000313" key="1">
    <source>
        <dbReference type="EMBL" id="RUO47752.1"/>
    </source>
</evidence>
<dbReference type="Gene3D" id="3.40.50.300">
    <property type="entry name" value="P-loop containing nucleotide triphosphate hydrolases"/>
    <property type="match status" value="1"/>
</dbReference>
<evidence type="ECO:0000313" key="2">
    <source>
        <dbReference type="Proteomes" id="UP000286678"/>
    </source>
</evidence>
<reference evidence="2" key="1">
    <citation type="journal article" date="2018" name="Front. Microbiol.">
        <title>Genome-Based Analysis Reveals the Taxonomy and Diversity of the Family Idiomarinaceae.</title>
        <authorList>
            <person name="Liu Y."/>
            <person name="Lai Q."/>
            <person name="Shao Z."/>
        </authorList>
    </citation>
    <scope>NUCLEOTIDE SEQUENCE [LARGE SCALE GENOMIC DNA]</scope>
    <source>
        <strain evidence="2">SW15</strain>
    </source>
</reference>
<gene>
    <name evidence="1" type="ORF">CWE21_07885</name>
</gene>
<dbReference type="InterPro" id="IPR027417">
    <property type="entry name" value="P-loop_NTPase"/>
</dbReference>
<evidence type="ECO:0008006" key="3">
    <source>
        <dbReference type="Google" id="ProtNLM"/>
    </source>
</evidence>
<keyword evidence="2" id="KW-1185">Reference proteome</keyword>
<protein>
    <recommendedName>
        <fullName evidence="3">Sulfotransferase domain-containing protein</fullName>
    </recommendedName>
</protein>
<dbReference type="AlphaFoldDB" id="A0A432XGK7"/>
<dbReference type="OrthoDB" id="570215at2"/>
<dbReference type="RefSeq" id="WP_126833898.1">
    <property type="nucleotide sequence ID" value="NZ_JBLXIO010000007.1"/>
</dbReference>
<organism evidence="1 2">
    <name type="scientific">Pseudidiomarina aquimaris</name>
    <dbReference type="NCBI Taxonomy" id="641841"/>
    <lineage>
        <taxon>Bacteria</taxon>
        <taxon>Pseudomonadati</taxon>
        <taxon>Pseudomonadota</taxon>
        <taxon>Gammaproteobacteria</taxon>
        <taxon>Alteromonadales</taxon>
        <taxon>Idiomarinaceae</taxon>
        <taxon>Pseudidiomarina</taxon>
    </lineage>
</organism>
<name>A0A432XGK7_9GAMM</name>